<dbReference type="FunFam" id="3.40.50.300:FF:000221">
    <property type="entry name" value="Multidrug ABC transporter ATP-binding protein"/>
    <property type="match status" value="1"/>
</dbReference>
<dbReference type="InterPro" id="IPR017871">
    <property type="entry name" value="ABC_transporter-like_CS"/>
</dbReference>
<dbReference type="PANTHER" id="PTHR24221:SF654">
    <property type="entry name" value="ATP-BINDING CASSETTE SUB-FAMILY B MEMBER 6"/>
    <property type="match status" value="1"/>
</dbReference>
<feature type="transmembrane region" description="Helical" evidence="9">
    <location>
        <begin position="20"/>
        <end position="43"/>
    </location>
</feature>
<sequence length="593" mass="66821">MKYIKFVMRYLGKYRHLIWVVVACTGLHALFNLVSPLIISFFIDYVIDSKAVPSGWQTTVMTFFGGRDFLRDNLWISAVCIMVSAIIQSLNVWIRGRALADYSEGFTENLRNELYAHIQRLPYGYHVKAQSGDLIQRSTSDVDQVRKFLTNQIREIVFTTVIAIASVSILFSMNAFLASIVLVVLPIILIVSWVFFKRMQKEFKKADEAEAEMSSSIQENLHGVRVVKAFNRELYELERFESKNAKFRALSLNVNHQLAYYWAISDAICFITILIIIVLGIQESLKGNLSVGQFFVFITYISTVLWHVRSFGRALSDMGKVTIAINRLEEIFDVKQEDLVSGDSPTIDGDIVFDDVVFQYDDGTTPVLEGLSFTIGKHETVAIMGPTGSGKSSLMYLLTRLYDYNSGDITIGGHSLKSMNREHLRANIGIVLQEPFLFSRNIIENIRIAHPVASDDEVYEAARRSEMHHVIDQFDLGYNTIVGEKGVTLSGGQKQRIAIARTVIKSHPILIFDDSLSAVDTQTDKNIREHLKTLSDATTLIVTHRVASAMDADKIIVLKNGKIEQIGTHDELMAQEGLYQSTAKIQNIYGEEA</sequence>
<dbReference type="OrthoDB" id="9762778at2"/>
<dbReference type="GO" id="GO:0005524">
    <property type="term" value="F:ATP binding"/>
    <property type="evidence" value="ECO:0007669"/>
    <property type="project" value="UniProtKB-KW"/>
</dbReference>
<evidence type="ECO:0000256" key="3">
    <source>
        <dbReference type="ARBA" id="ARBA00022475"/>
    </source>
</evidence>
<keyword evidence="2" id="KW-0813">Transport</keyword>
<keyword evidence="7 9" id="KW-1133">Transmembrane helix</keyword>
<organism evidence="12 13">
    <name type="scientific">Erysipelothrix larvae</name>
    <dbReference type="NCBI Taxonomy" id="1514105"/>
    <lineage>
        <taxon>Bacteria</taxon>
        <taxon>Bacillati</taxon>
        <taxon>Bacillota</taxon>
        <taxon>Erysipelotrichia</taxon>
        <taxon>Erysipelotrichales</taxon>
        <taxon>Erysipelotrichaceae</taxon>
        <taxon>Erysipelothrix</taxon>
    </lineage>
</organism>
<accession>A0A0X8H0I3</accession>
<keyword evidence="8 9" id="KW-0472">Membrane</keyword>
<evidence type="ECO:0000256" key="1">
    <source>
        <dbReference type="ARBA" id="ARBA00004651"/>
    </source>
</evidence>
<evidence type="ECO:0000313" key="12">
    <source>
        <dbReference type="EMBL" id="AMC93837.1"/>
    </source>
</evidence>
<dbReference type="SUPFAM" id="SSF52540">
    <property type="entry name" value="P-loop containing nucleoside triphosphate hydrolases"/>
    <property type="match status" value="1"/>
</dbReference>
<name>A0A0X8H0I3_9FIRM</name>
<dbReference type="GO" id="GO:0005886">
    <property type="term" value="C:plasma membrane"/>
    <property type="evidence" value="ECO:0007669"/>
    <property type="project" value="UniProtKB-SubCell"/>
</dbReference>
<feature type="domain" description="ABC transmembrane type-1" evidence="11">
    <location>
        <begin position="19"/>
        <end position="320"/>
    </location>
</feature>
<evidence type="ECO:0000256" key="8">
    <source>
        <dbReference type="ARBA" id="ARBA00023136"/>
    </source>
</evidence>
<dbReference type="RefSeq" id="WP_067632994.1">
    <property type="nucleotide sequence ID" value="NZ_CP013213.1"/>
</dbReference>
<dbReference type="GO" id="GO:0140359">
    <property type="term" value="F:ABC-type transporter activity"/>
    <property type="evidence" value="ECO:0007669"/>
    <property type="project" value="InterPro"/>
</dbReference>
<feature type="transmembrane region" description="Helical" evidence="9">
    <location>
        <begin position="153"/>
        <end position="171"/>
    </location>
</feature>
<dbReference type="Gene3D" id="3.40.50.300">
    <property type="entry name" value="P-loop containing nucleotide triphosphate hydrolases"/>
    <property type="match status" value="1"/>
</dbReference>
<gene>
    <name evidence="12" type="ORF">AOC36_07515</name>
</gene>
<evidence type="ECO:0000256" key="4">
    <source>
        <dbReference type="ARBA" id="ARBA00022692"/>
    </source>
</evidence>
<dbReference type="GO" id="GO:0016887">
    <property type="term" value="F:ATP hydrolysis activity"/>
    <property type="evidence" value="ECO:0007669"/>
    <property type="project" value="InterPro"/>
</dbReference>
<feature type="domain" description="ABC transporter" evidence="10">
    <location>
        <begin position="351"/>
        <end position="585"/>
    </location>
</feature>
<evidence type="ECO:0000256" key="6">
    <source>
        <dbReference type="ARBA" id="ARBA00022840"/>
    </source>
</evidence>
<dbReference type="CDD" id="cd18542">
    <property type="entry name" value="ABC_6TM_YknU_like"/>
    <property type="match status" value="1"/>
</dbReference>
<dbReference type="Pfam" id="PF00664">
    <property type="entry name" value="ABC_membrane"/>
    <property type="match status" value="1"/>
</dbReference>
<dbReference type="InterPro" id="IPR036640">
    <property type="entry name" value="ABC1_TM_sf"/>
</dbReference>
<feature type="transmembrane region" description="Helical" evidence="9">
    <location>
        <begin position="177"/>
        <end position="196"/>
    </location>
</feature>
<reference evidence="12 13" key="1">
    <citation type="submission" date="2015-10" db="EMBL/GenBank/DDBJ databases">
        <title>Erysipelothrix larvae sp. LV19 isolated from the larval gut of the rhinoceros beetle, Trypoxylus dichotomus.</title>
        <authorList>
            <person name="Lim S."/>
            <person name="Kim B.-C."/>
        </authorList>
    </citation>
    <scope>NUCLEOTIDE SEQUENCE [LARGE SCALE GENOMIC DNA]</scope>
    <source>
        <strain evidence="12 13">LV19</strain>
    </source>
</reference>
<keyword evidence="5" id="KW-0547">Nucleotide-binding</keyword>
<evidence type="ECO:0000256" key="5">
    <source>
        <dbReference type="ARBA" id="ARBA00022741"/>
    </source>
</evidence>
<comment type="subcellular location">
    <subcellularLocation>
        <location evidence="1">Cell membrane</location>
        <topology evidence="1">Multi-pass membrane protein</topology>
    </subcellularLocation>
</comment>
<dbReference type="AlphaFoldDB" id="A0A0X8H0I3"/>
<evidence type="ECO:0000256" key="2">
    <source>
        <dbReference type="ARBA" id="ARBA00022448"/>
    </source>
</evidence>
<evidence type="ECO:0000256" key="7">
    <source>
        <dbReference type="ARBA" id="ARBA00022989"/>
    </source>
</evidence>
<dbReference type="PROSITE" id="PS50929">
    <property type="entry name" value="ABC_TM1F"/>
    <property type="match status" value="1"/>
</dbReference>
<dbReference type="STRING" id="1514105.AOC36_07515"/>
<proteinExistence type="predicted"/>
<keyword evidence="13" id="KW-1185">Reference proteome</keyword>
<feature type="transmembrane region" description="Helical" evidence="9">
    <location>
        <begin position="287"/>
        <end position="308"/>
    </location>
</feature>
<dbReference type="Proteomes" id="UP000063781">
    <property type="component" value="Chromosome"/>
</dbReference>
<dbReference type="PANTHER" id="PTHR24221">
    <property type="entry name" value="ATP-BINDING CASSETTE SUB-FAMILY B"/>
    <property type="match status" value="1"/>
</dbReference>
<dbReference type="InterPro" id="IPR011527">
    <property type="entry name" value="ABC1_TM_dom"/>
</dbReference>
<dbReference type="EMBL" id="CP013213">
    <property type="protein sequence ID" value="AMC93837.1"/>
    <property type="molecule type" value="Genomic_DNA"/>
</dbReference>
<keyword evidence="4 9" id="KW-0812">Transmembrane</keyword>
<dbReference type="InterPro" id="IPR039421">
    <property type="entry name" value="Type_1_exporter"/>
</dbReference>
<evidence type="ECO:0000313" key="13">
    <source>
        <dbReference type="Proteomes" id="UP000063781"/>
    </source>
</evidence>
<dbReference type="PROSITE" id="PS50893">
    <property type="entry name" value="ABC_TRANSPORTER_2"/>
    <property type="match status" value="1"/>
</dbReference>
<keyword evidence="6" id="KW-0067">ATP-binding</keyword>
<dbReference type="Gene3D" id="1.20.1560.10">
    <property type="entry name" value="ABC transporter type 1, transmembrane domain"/>
    <property type="match status" value="1"/>
</dbReference>
<evidence type="ECO:0008006" key="14">
    <source>
        <dbReference type="Google" id="ProtNLM"/>
    </source>
</evidence>
<keyword evidence="3" id="KW-1003">Cell membrane</keyword>
<dbReference type="InterPro" id="IPR027417">
    <property type="entry name" value="P-loop_NTPase"/>
</dbReference>
<feature type="transmembrane region" description="Helical" evidence="9">
    <location>
        <begin position="74"/>
        <end position="94"/>
    </location>
</feature>
<dbReference type="PROSITE" id="PS00211">
    <property type="entry name" value="ABC_TRANSPORTER_1"/>
    <property type="match status" value="1"/>
</dbReference>
<evidence type="ECO:0000259" key="11">
    <source>
        <dbReference type="PROSITE" id="PS50929"/>
    </source>
</evidence>
<evidence type="ECO:0000259" key="10">
    <source>
        <dbReference type="PROSITE" id="PS50893"/>
    </source>
</evidence>
<dbReference type="SUPFAM" id="SSF90123">
    <property type="entry name" value="ABC transporter transmembrane region"/>
    <property type="match status" value="1"/>
</dbReference>
<evidence type="ECO:0000256" key="9">
    <source>
        <dbReference type="SAM" id="Phobius"/>
    </source>
</evidence>
<feature type="transmembrane region" description="Helical" evidence="9">
    <location>
        <begin position="258"/>
        <end position="281"/>
    </location>
</feature>
<dbReference type="InterPro" id="IPR003593">
    <property type="entry name" value="AAA+_ATPase"/>
</dbReference>
<dbReference type="InterPro" id="IPR003439">
    <property type="entry name" value="ABC_transporter-like_ATP-bd"/>
</dbReference>
<protein>
    <recommendedName>
        <fullName evidence="14">ABC transporter ATP-binding protein</fullName>
    </recommendedName>
</protein>
<dbReference type="KEGG" id="erl:AOC36_07515"/>
<dbReference type="Pfam" id="PF00005">
    <property type="entry name" value="ABC_tran"/>
    <property type="match status" value="1"/>
</dbReference>
<dbReference type="SMART" id="SM00382">
    <property type="entry name" value="AAA"/>
    <property type="match status" value="1"/>
</dbReference>